<evidence type="ECO:0000313" key="2">
    <source>
        <dbReference type="EMBL" id="AKH46154.1"/>
    </source>
</evidence>
<dbReference type="EMBL" id="KR029579">
    <property type="protein sequence ID" value="AKH46154.1"/>
    <property type="molecule type" value="Genomic_DNA"/>
</dbReference>
<sequence length="118" mass="14015">MTRFRVCSDRPQSRSPRQGRRRTRAFLVCSRRRTAFRSWFLLTKKQFSDNKTIQTARNVINSYWKYAHPELGVIQDTASDLKNTVGRLYDISVSGEKDFQTKKNLFPKEKTQLQRLKK</sequence>
<accession>A0A0F7L0T3</accession>
<reference evidence="2" key="1">
    <citation type="journal article" date="2015" name="Front. Microbiol.">
        <title>Combining genomic sequencing methods to explore viral diversity and reveal potential virus-host interactions.</title>
        <authorList>
            <person name="Chow C.E."/>
            <person name="Winget D.M."/>
            <person name="White R.A.III."/>
            <person name="Hallam S.J."/>
            <person name="Suttle C.A."/>
        </authorList>
    </citation>
    <scope>NUCLEOTIDE SEQUENCE</scope>
    <source>
        <strain evidence="2">Anoxic3_4</strain>
    </source>
</reference>
<organism evidence="2">
    <name type="scientific">uncultured marine virus</name>
    <dbReference type="NCBI Taxonomy" id="186617"/>
    <lineage>
        <taxon>Viruses</taxon>
        <taxon>environmental samples</taxon>
    </lineage>
</organism>
<name>A0A0F7L0T3_9VIRU</name>
<reference evidence="2" key="2">
    <citation type="submission" date="2015-03" db="EMBL/GenBank/DDBJ databases">
        <authorList>
            <person name="Chow C.-E.T."/>
            <person name="Winget D.M."/>
            <person name="White R.A.III."/>
            <person name="Hallam S.J."/>
            <person name="Suttle C.A."/>
        </authorList>
    </citation>
    <scope>NUCLEOTIDE SEQUENCE</scope>
    <source>
        <strain evidence="2">Anoxic3_4</strain>
    </source>
</reference>
<proteinExistence type="predicted"/>
<protein>
    <submittedName>
        <fullName evidence="2">Uncharacterized protein</fullName>
    </submittedName>
</protein>
<evidence type="ECO:0000256" key="1">
    <source>
        <dbReference type="SAM" id="MobiDB-lite"/>
    </source>
</evidence>
<feature type="compositionally biased region" description="Basic and acidic residues" evidence="1">
    <location>
        <begin position="1"/>
        <end position="12"/>
    </location>
</feature>
<feature type="region of interest" description="Disordered" evidence="1">
    <location>
        <begin position="1"/>
        <end position="22"/>
    </location>
</feature>